<evidence type="ECO:0000313" key="3">
    <source>
        <dbReference type="EMBL" id="SEO45946.1"/>
    </source>
</evidence>
<reference evidence="4" key="1">
    <citation type="submission" date="2016-10" db="EMBL/GenBank/DDBJ databases">
        <authorList>
            <person name="Varghese N."/>
            <person name="Submissions S."/>
        </authorList>
    </citation>
    <scope>NUCLEOTIDE SEQUENCE [LARGE SCALE GENOMIC DNA]</scope>
    <source>
        <strain evidence="4">CGMCC 1.10121</strain>
    </source>
</reference>
<proteinExistence type="predicted"/>
<dbReference type="PROSITE" id="PS00893">
    <property type="entry name" value="NUDIX_BOX"/>
    <property type="match status" value="1"/>
</dbReference>
<protein>
    <submittedName>
        <fullName evidence="3">NUDIX domain-containing protein</fullName>
    </submittedName>
</protein>
<feature type="domain" description="Nudix hydrolase" evidence="2">
    <location>
        <begin position="5"/>
        <end position="130"/>
    </location>
</feature>
<dbReference type="RefSeq" id="WP_089821867.1">
    <property type="nucleotide sequence ID" value="NZ_FODV01000002.1"/>
</dbReference>
<sequence>MTDEPLRATVSQRAVLFGPDGDVLVVRRTTDDGWELPGGRLDVGESAVEGVCREVREETGLDAAVRRPTHTAAWRNDRGNGRFAVYYYCTTERRSISLSPEHTDYEWLSPSDAVTRLSDTQGEAVDRTREVSDR</sequence>
<name>A0A1H8PVX6_9EURY</name>
<organism evidence="3 4">
    <name type="scientific">Halogranum amylolyticum</name>
    <dbReference type="NCBI Taxonomy" id="660520"/>
    <lineage>
        <taxon>Archaea</taxon>
        <taxon>Methanobacteriati</taxon>
        <taxon>Methanobacteriota</taxon>
        <taxon>Stenosarchaea group</taxon>
        <taxon>Halobacteria</taxon>
        <taxon>Halobacteriales</taxon>
        <taxon>Haloferacaceae</taxon>
    </lineage>
</organism>
<accession>A0A1H8PVX6</accession>
<dbReference type="PANTHER" id="PTHR43736">
    <property type="entry name" value="ADP-RIBOSE PYROPHOSPHATASE"/>
    <property type="match status" value="1"/>
</dbReference>
<dbReference type="Gene3D" id="3.90.79.10">
    <property type="entry name" value="Nucleoside Triphosphate Pyrophosphohydrolase"/>
    <property type="match status" value="1"/>
</dbReference>
<dbReference type="InterPro" id="IPR020084">
    <property type="entry name" value="NUDIX_hydrolase_CS"/>
</dbReference>
<evidence type="ECO:0000256" key="1">
    <source>
        <dbReference type="ARBA" id="ARBA00022801"/>
    </source>
</evidence>
<dbReference type="EMBL" id="FODV01000002">
    <property type="protein sequence ID" value="SEO45946.1"/>
    <property type="molecule type" value="Genomic_DNA"/>
</dbReference>
<dbReference type="PROSITE" id="PS51462">
    <property type="entry name" value="NUDIX"/>
    <property type="match status" value="1"/>
</dbReference>
<dbReference type="GO" id="GO:0016787">
    <property type="term" value="F:hydrolase activity"/>
    <property type="evidence" value="ECO:0007669"/>
    <property type="project" value="UniProtKB-KW"/>
</dbReference>
<dbReference type="OrthoDB" id="25379at2157"/>
<dbReference type="InterPro" id="IPR020476">
    <property type="entry name" value="Nudix_hydrolase"/>
</dbReference>
<keyword evidence="4" id="KW-1185">Reference proteome</keyword>
<dbReference type="Pfam" id="PF00293">
    <property type="entry name" value="NUDIX"/>
    <property type="match status" value="1"/>
</dbReference>
<dbReference type="PRINTS" id="PR00502">
    <property type="entry name" value="NUDIXFAMILY"/>
</dbReference>
<evidence type="ECO:0000313" key="4">
    <source>
        <dbReference type="Proteomes" id="UP000199126"/>
    </source>
</evidence>
<dbReference type="InterPro" id="IPR015797">
    <property type="entry name" value="NUDIX_hydrolase-like_dom_sf"/>
</dbReference>
<dbReference type="InterPro" id="IPR000086">
    <property type="entry name" value="NUDIX_hydrolase_dom"/>
</dbReference>
<gene>
    <name evidence="3" type="ORF">SAMN04487948_102515</name>
</gene>
<dbReference type="SUPFAM" id="SSF55811">
    <property type="entry name" value="Nudix"/>
    <property type="match status" value="1"/>
</dbReference>
<dbReference type="AlphaFoldDB" id="A0A1H8PVX6"/>
<dbReference type="CDD" id="cd04699">
    <property type="entry name" value="NUDIX_MutT_Nudt1"/>
    <property type="match status" value="1"/>
</dbReference>
<dbReference type="Proteomes" id="UP000199126">
    <property type="component" value="Unassembled WGS sequence"/>
</dbReference>
<evidence type="ECO:0000259" key="2">
    <source>
        <dbReference type="PROSITE" id="PS51462"/>
    </source>
</evidence>
<dbReference type="PANTHER" id="PTHR43736:SF1">
    <property type="entry name" value="DIHYDRONEOPTERIN TRIPHOSPHATE DIPHOSPHATASE"/>
    <property type="match status" value="1"/>
</dbReference>
<keyword evidence="1" id="KW-0378">Hydrolase</keyword>